<evidence type="ECO:0000313" key="3">
    <source>
        <dbReference type="RefSeq" id="XP_025075564.1"/>
    </source>
</evidence>
<dbReference type="Pfam" id="PF20700">
    <property type="entry name" value="Mutator"/>
    <property type="match status" value="1"/>
</dbReference>
<dbReference type="OrthoDB" id="7699847at2759"/>
<dbReference type="GeneID" id="112553006"/>
<dbReference type="RefSeq" id="XP_025075564.1">
    <property type="nucleotide sequence ID" value="XM_025219779.1"/>
</dbReference>
<accession>A0A8N1S9M2</accession>
<sequence length="132" mass="15280">MLSYDLIITKTKRYSLKTQYFVECQMCHFQDNFWSEPMDDKILDVNRGDTILTGTAQAAEEFLAIVNVPCMSNKTYINYHNEMSEVFAAAAEEEMRVADEEEKRLAIERGNIIDGIVHIPIITGSWMKRSYQ</sequence>
<protein>
    <submittedName>
        <fullName evidence="3">Uncharacterized protein LOC112553006</fullName>
    </submittedName>
</protein>
<organism evidence="2 3">
    <name type="scientific">Pogonomyrmex barbatus</name>
    <name type="common">red harvester ant</name>
    <dbReference type="NCBI Taxonomy" id="144034"/>
    <lineage>
        <taxon>Eukaryota</taxon>
        <taxon>Metazoa</taxon>
        <taxon>Ecdysozoa</taxon>
        <taxon>Arthropoda</taxon>
        <taxon>Hexapoda</taxon>
        <taxon>Insecta</taxon>
        <taxon>Pterygota</taxon>
        <taxon>Neoptera</taxon>
        <taxon>Endopterygota</taxon>
        <taxon>Hymenoptera</taxon>
        <taxon>Apocrita</taxon>
        <taxon>Aculeata</taxon>
        <taxon>Formicoidea</taxon>
        <taxon>Formicidae</taxon>
        <taxon>Myrmicinae</taxon>
        <taxon>Pogonomyrmex</taxon>
    </lineage>
</organism>
<reference evidence="3" key="1">
    <citation type="submission" date="2025-08" db="UniProtKB">
        <authorList>
            <consortium name="RefSeq"/>
        </authorList>
    </citation>
    <scope>IDENTIFICATION</scope>
</reference>
<keyword evidence="2" id="KW-1185">Reference proteome</keyword>
<dbReference type="Proteomes" id="UP000504615">
    <property type="component" value="Unplaced"/>
</dbReference>
<evidence type="ECO:0000259" key="1">
    <source>
        <dbReference type="Pfam" id="PF20700"/>
    </source>
</evidence>
<proteinExistence type="predicted"/>
<name>A0A8N1S9M2_9HYME</name>
<dbReference type="AlphaFoldDB" id="A0A8N1S9M2"/>
<evidence type="ECO:0000313" key="2">
    <source>
        <dbReference type="Proteomes" id="UP000504615"/>
    </source>
</evidence>
<feature type="domain" description="Mutator-like transposase" evidence="1">
    <location>
        <begin position="7"/>
        <end position="131"/>
    </location>
</feature>
<gene>
    <name evidence="3" type="primary">LOC112553006</name>
</gene>
<dbReference type="InterPro" id="IPR049012">
    <property type="entry name" value="Mutator_transp_dom"/>
</dbReference>